<evidence type="ECO:0000313" key="2">
    <source>
        <dbReference type="EMBL" id="MFC4746585.1"/>
    </source>
</evidence>
<evidence type="ECO:0000259" key="1">
    <source>
        <dbReference type="Pfam" id="PF00144"/>
    </source>
</evidence>
<proteinExistence type="predicted"/>
<dbReference type="PANTHER" id="PTHR46825:SF9">
    <property type="entry name" value="BETA-LACTAMASE-RELATED DOMAIN-CONTAINING PROTEIN"/>
    <property type="match status" value="1"/>
</dbReference>
<dbReference type="Gene3D" id="3.40.710.10">
    <property type="entry name" value="DD-peptidase/beta-lactamase superfamily"/>
    <property type="match status" value="1"/>
</dbReference>
<keyword evidence="2" id="KW-0378">Hydrolase</keyword>
<organism evidence="2 3">
    <name type="scientific">Flavobacterium branchiicola</name>
    <dbReference type="NCBI Taxonomy" id="1114875"/>
    <lineage>
        <taxon>Bacteria</taxon>
        <taxon>Pseudomonadati</taxon>
        <taxon>Bacteroidota</taxon>
        <taxon>Flavobacteriia</taxon>
        <taxon>Flavobacteriales</taxon>
        <taxon>Flavobacteriaceae</taxon>
        <taxon>Flavobacterium</taxon>
    </lineage>
</organism>
<evidence type="ECO:0000313" key="3">
    <source>
        <dbReference type="Proteomes" id="UP001595935"/>
    </source>
</evidence>
<accession>A0ABV9PD78</accession>
<dbReference type="PANTHER" id="PTHR46825">
    <property type="entry name" value="D-ALANYL-D-ALANINE-CARBOXYPEPTIDASE/ENDOPEPTIDASE AMPH"/>
    <property type="match status" value="1"/>
</dbReference>
<dbReference type="InterPro" id="IPR012338">
    <property type="entry name" value="Beta-lactam/transpept-like"/>
</dbReference>
<dbReference type="EC" id="3.-.-.-" evidence="2"/>
<dbReference type="Proteomes" id="UP001595935">
    <property type="component" value="Unassembled WGS sequence"/>
</dbReference>
<feature type="domain" description="Beta-lactamase-related" evidence="1">
    <location>
        <begin position="40"/>
        <end position="343"/>
    </location>
</feature>
<dbReference type="InterPro" id="IPR001466">
    <property type="entry name" value="Beta-lactam-related"/>
</dbReference>
<keyword evidence="3" id="KW-1185">Reference proteome</keyword>
<dbReference type="InterPro" id="IPR050491">
    <property type="entry name" value="AmpC-like"/>
</dbReference>
<dbReference type="GO" id="GO:0016787">
    <property type="term" value="F:hydrolase activity"/>
    <property type="evidence" value="ECO:0007669"/>
    <property type="project" value="UniProtKB-KW"/>
</dbReference>
<sequence>MKNRMLLCLLLLTSIDCTSQTLNDTIARINKAMEIYLPENPGSQLSIKKNGKIIFSEAYGMADLEHTVPLTLTSKIEAGSVSKQFTAAAILLLEQQGKLSLKDDVRKYIKELPDYGDIITLEQMMHHTSGIKDWGSVTSLTGWGRTTKTFTNDDALAIILSQKTLNNKPGAEFIYSNSNYNLFAIIVERVTGLSLAEFTKQNIFIPAGMTNTEWRDNHNRIVKERAIAYDLKKGEYQTNMPNEDAYGNGGLITTTEDLLKWNEFYQSGKFGTPSLFSKQCKTEKFNNGKMNNYAAGLFILKHNGYQQIAHDGATASYRAYLETFPELNFSFAFLSNTSQFDNSKDYLDDILRNIFISEKEKPKTEEKPKAIKVDHSILETYAGWYKNDRTGAGSEMVIKDGKLFFNKLPYEAESENRFKNDYRVIEINNKKGLLNYITDNDTISYSKVQIADQPDLDSFVGKYSSTETNSTLAIFQKEGKLFIQLKPKSEYQLVPTYQNAFNIADFGGTLYFIKDKKNKINGMKVSLSRARNIEFVKLP</sequence>
<reference evidence="3" key="1">
    <citation type="journal article" date="2019" name="Int. J. Syst. Evol. Microbiol.">
        <title>The Global Catalogue of Microorganisms (GCM) 10K type strain sequencing project: providing services to taxonomists for standard genome sequencing and annotation.</title>
        <authorList>
            <consortium name="The Broad Institute Genomics Platform"/>
            <consortium name="The Broad Institute Genome Sequencing Center for Infectious Disease"/>
            <person name="Wu L."/>
            <person name="Ma J."/>
        </authorList>
    </citation>
    <scope>NUCLEOTIDE SEQUENCE [LARGE SCALE GENOMIC DNA]</scope>
    <source>
        <strain evidence="3">WYCCWR 13023</strain>
    </source>
</reference>
<gene>
    <name evidence="2" type="ORF">ACFO5S_03985</name>
</gene>
<dbReference type="EMBL" id="JBHSGV010000002">
    <property type="protein sequence ID" value="MFC4746585.1"/>
    <property type="molecule type" value="Genomic_DNA"/>
</dbReference>
<dbReference type="SUPFAM" id="SSF56601">
    <property type="entry name" value="beta-lactamase/transpeptidase-like"/>
    <property type="match status" value="1"/>
</dbReference>
<dbReference type="RefSeq" id="WP_213256536.1">
    <property type="nucleotide sequence ID" value="NZ_JAGYWA010000002.1"/>
</dbReference>
<name>A0ABV9PD78_9FLAO</name>
<protein>
    <submittedName>
        <fullName evidence="2">Serine hydrolase domain-containing protein</fullName>
        <ecNumber evidence="2">3.-.-.-</ecNumber>
    </submittedName>
</protein>
<comment type="caution">
    <text evidence="2">The sequence shown here is derived from an EMBL/GenBank/DDBJ whole genome shotgun (WGS) entry which is preliminary data.</text>
</comment>
<dbReference type="Pfam" id="PF00144">
    <property type="entry name" value="Beta-lactamase"/>
    <property type="match status" value="1"/>
</dbReference>